<comment type="subunit">
    <text evidence="6">Interacts with MinD and FtsZ.</text>
</comment>
<evidence type="ECO:0000256" key="6">
    <source>
        <dbReference type="HAMAP-Rule" id="MF_00267"/>
    </source>
</evidence>
<feature type="compositionally biased region" description="Low complexity" evidence="7">
    <location>
        <begin position="110"/>
        <end position="123"/>
    </location>
</feature>
<dbReference type="GO" id="GO:0000902">
    <property type="term" value="P:cell morphogenesis"/>
    <property type="evidence" value="ECO:0007669"/>
    <property type="project" value="InterPro"/>
</dbReference>
<dbReference type="PANTHER" id="PTHR34108">
    <property type="entry name" value="SEPTUM SITE-DETERMINING PROTEIN MINC"/>
    <property type="match status" value="1"/>
</dbReference>
<dbReference type="NCBIfam" id="TIGR01222">
    <property type="entry name" value="minC"/>
    <property type="match status" value="1"/>
</dbReference>
<dbReference type="InterPro" id="IPR007874">
    <property type="entry name" value="MinC_N"/>
</dbReference>
<reference evidence="10 11" key="1">
    <citation type="submission" date="2019-03" db="EMBL/GenBank/DDBJ databases">
        <title>Complete genome sequence of Ferrigenium kumadai strain An22, a microaerophilic iron-oxidizing bacterium isolated from a paddy field soil.</title>
        <authorList>
            <person name="Watanabe T."/>
            <person name="Asakawa S."/>
        </authorList>
    </citation>
    <scope>NUCLEOTIDE SEQUENCE [LARGE SCALE GENOMIC DNA]</scope>
    <source>
        <strain evidence="10 11">An22</strain>
    </source>
</reference>
<dbReference type="InterPro" id="IPR013033">
    <property type="entry name" value="MinC"/>
</dbReference>
<dbReference type="GO" id="GO:0000917">
    <property type="term" value="P:division septum assembly"/>
    <property type="evidence" value="ECO:0007669"/>
    <property type="project" value="UniProtKB-KW"/>
</dbReference>
<dbReference type="Gene3D" id="3.30.70.260">
    <property type="match status" value="1"/>
</dbReference>
<keyword evidence="11" id="KW-1185">Reference proteome</keyword>
<keyword evidence="4 6" id="KW-0131">Cell cycle</keyword>
<dbReference type="RefSeq" id="WP_212786912.1">
    <property type="nucleotide sequence ID" value="NZ_AP019536.1"/>
</dbReference>
<feature type="compositionally biased region" description="Low complexity" evidence="7">
    <location>
        <begin position="148"/>
        <end position="161"/>
    </location>
</feature>
<accession>A0AAN1T014</accession>
<evidence type="ECO:0000259" key="9">
    <source>
        <dbReference type="Pfam" id="PF05209"/>
    </source>
</evidence>
<dbReference type="KEGG" id="fku:FGKAn22_10230"/>
<dbReference type="Proteomes" id="UP001319121">
    <property type="component" value="Chromosome"/>
</dbReference>
<keyword evidence="3 6" id="KW-0717">Septation</keyword>
<evidence type="ECO:0000256" key="1">
    <source>
        <dbReference type="ARBA" id="ARBA00006291"/>
    </source>
</evidence>
<organism evidence="10 11">
    <name type="scientific">Ferrigenium kumadai</name>
    <dbReference type="NCBI Taxonomy" id="1682490"/>
    <lineage>
        <taxon>Bacteria</taxon>
        <taxon>Pseudomonadati</taxon>
        <taxon>Pseudomonadota</taxon>
        <taxon>Betaproteobacteria</taxon>
        <taxon>Nitrosomonadales</taxon>
        <taxon>Gallionellaceae</taxon>
        <taxon>Ferrigenium</taxon>
    </lineage>
</organism>
<evidence type="ECO:0000256" key="4">
    <source>
        <dbReference type="ARBA" id="ARBA00023306"/>
    </source>
</evidence>
<dbReference type="PANTHER" id="PTHR34108:SF1">
    <property type="entry name" value="SEPTUM SITE-DETERMINING PROTEIN MINC"/>
    <property type="match status" value="1"/>
</dbReference>
<evidence type="ECO:0000256" key="7">
    <source>
        <dbReference type="SAM" id="MobiDB-lite"/>
    </source>
</evidence>
<dbReference type="Gene3D" id="2.160.20.70">
    <property type="match status" value="1"/>
</dbReference>
<comment type="similarity">
    <text evidence="1 6">Belongs to the MinC family.</text>
</comment>
<dbReference type="GO" id="GO:0051302">
    <property type="term" value="P:regulation of cell division"/>
    <property type="evidence" value="ECO:0007669"/>
    <property type="project" value="InterPro"/>
</dbReference>
<evidence type="ECO:0000256" key="3">
    <source>
        <dbReference type="ARBA" id="ARBA00023210"/>
    </source>
</evidence>
<dbReference type="SUPFAM" id="SSF63848">
    <property type="entry name" value="Cell-division inhibitor MinC, C-terminal domain"/>
    <property type="match status" value="1"/>
</dbReference>
<evidence type="ECO:0000256" key="2">
    <source>
        <dbReference type="ARBA" id="ARBA00022618"/>
    </source>
</evidence>
<evidence type="ECO:0000313" key="11">
    <source>
        <dbReference type="Proteomes" id="UP001319121"/>
    </source>
</evidence>
<dbReference type="Pfam" id="PF03775">
    <property type="entry name" value="MinC_C"/>
    <property type="match status" value="1"/>
</dbReference>
<dbReference type="Pfam" id="PF05209">
    <property type="entry name" value="MinC_N"/>
    <property type="match status" value="1"/>
</dbReference>
<evidence type="ECO:0000259" key="8">
    <source>
        <dbReference type="Pfam" id="PF03775"/>
    </source>
</evidence>
<comment type="function">
    <text evidence="5 6">Cell division inhibitor that blocks the formation of polar Z ring septums. Rapidly oscillates between the poles of the cell to destabilize FtsZ filaments that have formed before they mature into polar Z rings. Prevents FtsZ polymerization.</text>
</comment>
<proteinExistence type="inferred from homology"/>
<dbReference type="InterPro" id="IPR016098">
    <property type="entry name" value="CAP/MinC_C"/>
</dbReference>
<dbReference type="InterPro" id="IPR005526">
    <property type="entry name" value="Septum_form_inhib_MinC_C"/>
</dbReference>
<feature type="domain" description="Septum formation inhibitor MinC N-terminal" evidence="9">
    <location>
        <begin position="8"/>
        <end position="79"/>
    </location>
</feature>
<dbReference type="InterPro" id="IPR036145">
    <property type="entry name" value="MinC_C_sf"/>
</dbReference>
<dbReference type="EMBL" id="AP019536">
    <property type="protein sequence ID" value="BBI99330.1"/>
    <property type="molecule type" value="Genomic_DNA"/>
</dbReference>
<name>A0AAN1T014_9PROT</name>
<protein>
    <recommendedName>
        <fullName evidence="6">Probable septum site-determining protein MinC</fullName>
    </recommendedName>
</protein>
<dbReference type="GO" id="GO:1901891">
    <property type="term" value="P:regulation of cell septum assembly"/>
    <property type="evidence" value="ECO:0007669"/>
    <property type="project" value="InterPro"/>
</dbReference>
<evidence type="ECO:0000256" key="5">
    <source>
        <dbReference type="ARBA" id="ARBA00025606"/>
    </source>
</evidence>
<keyword evidence="2 6" id="KW-0132">Cell division</keyword>
<feature type="domain" description="Septum formation inhibitor MinC C-terminal" evidence="8">
    <location>
        <begin position="175"/>
        <end position="276"/>
    </location>
</feature>
<sequence>MTRAEPAFKIKNANFPLFVLHVHTTDMDRFKSELEARLTQAPGFFTETPVVLGLTPIADSGVTPDIAGLVAFMGAHGMRAAGVLGGSQEQRDTAVKAGLGLFPDAPARRAPQQTEAVPEAPAEAPLPAPTKQPELPGLEAAPEEDEPAQAPAASQAEAPQPESLPAAPALKPTMVIDKPVRTGQRIYAKDANLVVLAIVNAGAELIADGDIHIYAPLRGRALAGAHGNQDARIFVHKLEAELISIAGCFQVFENGVPENVRGKPAQVRLDGSRLILEPLAV</sequence>
<feature type="region of interest" description="Disordered" evidence="7">
    <location>
        <begin position="103"/>
        <end position="170"/>
    </location>
</feature>
<gene>
    <name evidence="6 10" type="primary">minC</name>
    <name evidence="10" type="ORF">FGKAn22_10230</name>
</gene>
<dbReference type="HAMAP" id="MF_00267">
    <property type="entry name" value="MinC"/>
    <property type="match status" value="1"/>
</dbReference>
<evidence type="ECO:0000313" key="10">
    <source>
        <dbReference type="EMBL" id="BBI99330.1"/>
    </source>
</evidence>
<dbReference type="AlphaFoldDB" id="A0AAN1T014"/>